<accession>A0A2W1N9K4</accession>
<comment type="caution">
    <text evidence="2">The sequence shown here is derived from an EMBL/GenBank/DDBJ whole genome shotgun (WGS) entry which is preliminary data.</text>
</comment>
<evidence type="ECO:0000313" key="3">
    <source>
        <dbReference type="Proteomes" id="UP000249248"/>
    </source>
</evidence>
<sequence length="86" mass="9840">MKRTTILFCLALFTFSCSNYTPEQGEAADFMCECMSDESIDDIDILYYKCNEESKAKFDKTIYSDEGYAKALNEKCPELNLVSEES</sequence>
<feature type="signal peptide" evidence="1">
    <location>
        <begin position="1"/>
        <end position="19"/>
    </location>
</feature>
<dbReference type="RefSeq" id="WP_111064637.1">
    <property type="nucleotide sequence ID" value="NZ_JBHUCU010000013.1"/>
</dbReference>
<protein>
    <recommendedName>
        <fullName evidence="4">Lipoprotein</fullName>
    </recommendedName>
</protein>
<gene>
    <name evidence="2" type="ORF">DNU06_16635</name>
</gene>
<reference evidence="2 3" key="1">
    <citation type="submission" date="2018-06" db="EMBL/GenBank/DDBJ databases">
        <title>The draft genome sequence of Crocinitomix sp. SM1701.</title>
        <authorList>
            <person name="Zhang X."/>
        </authorList>
    </citation>
    <scope>NUCLEOTIDE SEQUENCE [LARGE SCALE GENOMIC DNA]</scope>
    <source>
        <strain evidence="2 3">SM1701</strain>
    </source>
</reference>
<evidence type="ECO:0000313" key="2">
    <source>
        <dbReference type="EMBL" id="PZE15723.1"/>
    </source>
</evidence>
<feature type="chain" id="PRO_5016017098" description="Lipoprotein" evidence="1">
    <location>
        <begin position="20"/>
        <end position="86"/>
    </location>
</feature>
<dbReference type="EMBL" id="QKSB01000018">
    <property type="protein sequence ID" value="PZE15723.1"/>
    <property type="molecule type" value="Genomic_DNA"/>
</dbReference>
<keyword evidence="3" id="KW-1185">Reference proteome</keyword>
<proteinExistence type="predicted"/>
<evidence type="ECO:0008006" key="4">
    <source>
        <dbReference type="Google" id="ProtNLM"/>
    </source>
</evidence>
<keyword evidence="1" id="KW-0732">Signal</keyword>
<name>A0A2W1N9K4_9FLAO</name>
<organism evidence="2 3">
    <name type="scientific">Putridiphycobacter roseus</name>
    <dbReference type="NCBI Taxonomy" id="2219161"/>
    <lineage>
        <taxon>Bacteria</taxon>
        <taxon>Pseudomonadati</taxon>
        <taxon>Bacteroidota</taxon>
        <taxon>Flavobacteriia</taxon>
        <taxon>Flavobacteriales</taxon>
        <taxon>Crocinitomicaceae</taxon>
        <taxon>Putridiphycobacter</taxon>
    </lineage>
</organism>
<evidence type="ECO:0000256" key="1">
    <source>
        <dbReference type="SAM" id="SignalP"/>
    </source>
</evidence>
<dbReference type="Proteomes" id="UP000249248">
    <property type="component" value="Unassembled WGS sequence"/>
</dbReference>
<dbReference type="AlphaFoldDB" id="A0A2W1N9K4"/>
<dbReference type="OrthoDB" id="1467920at2"/>
<dbReference type="PROSITE" id="PS51257">
    <property type="entry name" value="PROKAR_LIPOPROTEIN"/>
    <property type="match status" value="1"/>
</dbReference>